<keyword evidence="3" id="KW-1185">Reference proteome</keyword>
<accession>A0ABU6Y3X4</accession>
<evidence type="ECO:0000313" key="2">
    <source>
        <dbReference type="EMBL" id="MED6203969.1"/>
    </source>
</evidence>
<comment type="caution">
    <text evidence="2">The sequence shown here is derived from an EMBL/GenBank/DDBJ whole genome shotgun (WGS) entry which is preliminary data.</text>
</comment>
<name>A0ABU6Y3X4_9FABA</name>
<feature type="region of interest" description="Disordered" evidence="1">
    <location>
        <begin position="66"/>
        <end position="114"/>
    </location>
</feature>
<feature type="compositionally biased region" description="Basic residues" evidence="1">
    <location>
        <begin position="79"/>
        <end position="88"/>
    </location>
</feature>
<protein>
    <submittedName>
        <fullName evidence="2">Uncharacterized protein</fullName>
    </submittedName>
</protein>
<sequence>MLHHDRKQCCDMLKIGYYICSEPSVLYFLLNTHLHPIGFDPGETFLYLDGILLCNVLKIGRTGRFNRSDREPVTYPARSKLRNRKLSNRPRTAEPDENRPVGLDRDPASFGKTS</sequence>
<evidence type="ECO:0000256" key="1">
    <source>
        <dbReference type="SAM" id="MobiDB-lite"/>
    </source>
</evidence>
<reference evidence="2 3" key="1">
    <citation type="journal article" date="2023" name="Plants (Basel)">
        <title>Bridging the Gap: Combining Genomics and Transcriptomics Approaches to Understand Stylosanthes scabra, an Orphan Legume from the Brazilian Caatinga.</title>
        <authorList>
            <person name="Ferreira-Neto J.R.C."/>
            <person name="da Silva M.D."/>
            <person name="Binneck E."/>
            <person name="de Melo N.F."/>
            <person name="da Silva R.H."/>
            <person name="de Melo A.L.T.M."/>
            <person name="Pandolfi V."/>
            <person name="Bustamante F.O."/>
            <person name="Brasileiro-Vidal A.C."/>
            <person name="Benko-Iseppon A.M."/>
        </authorList>
    </citation>
    <scope>NUCLEOTIDE SEQUENCE [LARGE SCALE GENOMIC DNA]</scope>
    <source>
        <tissue evidence="2">Leaves</tissue>
    </source>
</reference>
<dbReference type="Proteomes" id="UP001341840">
    <property type="component" value="Unassembled WGS sequence"/>
</dbReference>
<proteinExistence type="predicted"/>
<dbReference type="EMBL" id="JASCZI010241664">
    <property type="protein sequence ID" value="MED6203969.1"/>
    <property type="molecule type" value="Genomic_DNA"/>
</dbReference>
<organism evidence="2 3">
    <name type="scientific">Stylosanthes scabra</name>
    <dbReference type="NCBI Taxonomy" id="79078"/>
    <lineage>
        <taxon>Eukaryota</taxon>
        <taxon>Viridiplantae</taxon>
        <taxon>Streptophyta</taxon>
        <taxon>Embryophyta</taxon>
        <taxon>Tracheophyta</taxon>
        <taxon>Spermatophyta</taxon>
        <taxon>Magnoliopsida</taxon>
        <taxon>eudicotyledons</taxon>
        <taxon>Gunneridae</taxon>
        <taxon>Pentapetalae</taxon>
        <taxon>rosids</taxon>
        <taxon>fabids</taxon>
        <taxon>Fabales</taxon>
        <taxon>Fabaceae</taxon>
        <taxon>Papilionoideae</taxon>
        <taxon>50 kb inversion clade</taxon>
        <taxon>dalbergioids sensu lato</taxon>
        <taxon>Dalbergieae</taxon>
        <taxon>Pterocarpus clade</taxon>
        <taxon>Stylosanthes</taxon>
    </lineage>
</organism>
<evidence type="ECO:0000313" key="3">
    <source>
        <dbReference type="Proteomes" id="UP001341840"/>
    </source>
</evidence>
<feature type="compositionally biased region" description="Basic and acidic residues" evidence="1">
    <location>
        <begin position="91"/>
        <end position="107"/>
    </location>
</feature>
<gene>
    <name evidence="2" type="ORF">PIB30_004556</name>
</gene>